<keyword evidence="1" id="KW-0614">Plasmid</keyword>
<dbReference type="Proteomes" id="UP000001169">
    <property type="component" value="Plasmid pNG700"/>
</dbReference>
<proteinExistence type="predicted"/>
<geneLocation type="plasmid" evidence="1 2">
    <name>pNG700</name>
</geneLocation>
<evidence type="ECO:0000313" key="2">
    <source>
        <dbReference type="Proteomes" id="UP000001169"/>
    </source>
</evidence>
<sequence length="124" mass="14147">MGAQISRRCLPDRYLMTVDRIEVSHTAAEKADRYLTPGQLKTVLRDHTGYVCRRASPNHDDLYPDNEFTLRGEFYGLPLDIVFAIESDHVAVITQMSQHSDSLRGQFYEYVGDTVKDAVEHARS</sequence>
<dbReference type="EMBL" id="AY596296">
    <property type="protein sequence ID" value="AAV44791.1"/>
    <property type="molecule type" value="Genomic_DNA"/>
</dbReference>
<dbReference type="KEGG" id="hma:pNG7074"/>
<reference evidence="1 2" key="1">
    <citation type="journal article" date="2004" name="Genome Res.">
        <title>Genome sequence of Haloarcula marismortui: a halophilic archaeon from the Dead Sea.</title>
        <authorList>
            <person name="Baliga N.S."/>
            <person name="Bonneau R."/>
            <person name="Facciotti M.T."/>
            <person name="Pan M."/>
            <person name="Glusman G."/>
            <person name="Deutsch E.W."/>
            <person name="Shannon P."/>
            <person name="Chiu Y."/>
            <person name="Weng R.S."/>
            <person name="Gan R.R."/>
            <person name="Hung P."/>
            <person name="Date S.V."/>
            <person name="Marcotte E."/>
            <person name="Hood L."/>
            <person name="Ng W.V."/>
        </authorList>
    </citation>
    <scope>NUCLEOTIDE SEQUENCE [LARGE SCALE GENOMIC DNA]</scope>
    <source>
        <strain evidence="2">ATCC 43049 / DSM 3752 / JCM 8966 / VKM B-1809</strain>
        <plasmid evidence="2">Plasmid pNG700</plasmid>
    </source>
</reference>
<gene>
    <name evidence="1" type="ordered locus">pNG7074</name>
</gene>
<dbReference type="PATRIC" id="fig|272569.17.peg.525"/>
<dbReference type="HOGENOM" id="CLU_2127743_0_0_2"/>
<keyword evidence="2" id="KW-1185">Reference proteome</keyword>
<organism evidence="1 2">
    <name type="scientific">Haloarcula marismortui (strain ATCC 43049 / DSM 3752 / JCM 8966 / VKM B-1809)</name>
    <name type="common">Halobacterium marismortui</name>
    <dbReference type="NCBI Taxonomy" id="272569"/>
    <lineage>
        <taxon>Archaea</taxon>
        <taxon>Methanobacteriati</taxon>
        <taxon>Methanobacteriota</taxon>
        <taxon>Stenosarchaea group</taxon>
        <taxon>Halobacteria</taxon>
        <taxon>Halobacteriales</taxon>
        <taxon>Haloarculaceae</taxon>
        <taxon>Haloarcula</taxon>
    </lineage>
</organism>
<name>Q5V6R1_HALMA</name>
<accession>Q5V6R1</accession>
<dbReference type="AlphaFoldDB" id="Q5V6R1"/>
<evidence type="ECO:0000313" key="1">
    <source>
        <dbReference type="EMBL" id="AAV44791.1"/>
    </source>
</evidence>
<dbReference type="EnsemblBacteria" id="AAV44791">
    <property type="protein sequence ID" value="AAV44791"/>
    <property type="gene ID" value="pNG7074"/>
</dbReference>
<protein>
    <submittedName>
        <fullName evidence="1">Uncharacterized protein</fullName>
    </submittedName>
</protein>